<proteinExistence type="predicted"/>
<protein>
    <submittedName>
        <fullName evidence="1">HAD superfamily Cof-like phosphohydrolase</fullName>
    </submittedName>
</protein>
<keyword evidence="2" id="KW-1185">Reference proteome</keyword>
<comment type="caution">
    <text evidence="1">The sequence shown here is derived from an EMBL/GenBank/DDBJ whole genome shotgun (WGS) entry which is preliminary data.</text>
</comment>
<evidence type="ECO:0000313" key="2">
    <source>
        <dbReference type="Proteomes" id="UP001243212"/>
    </source>
</evidence>
<dbReference type="EMBL" id="JAUSQX010000001">
    <property type="protein sequence ID" value="MDP9805533.1"/>
    <property type="molecule type" value="Genomic_DNA"/>
</dbReference>
<dbReference type="InterPro" id="IPR021130">
    <property type="entry name" value="PRib-ATP_PPHydrolase-like"/>
</dbReference>
<dbReference type="InterPro" id="IPR023292">
    <property type="entry name" value="NTP_PyroPHydrolase-like_dom_sf"/>
</dbReference>
<sequence>MTSTHPDPHRPEDLVRQFHHTYGMPIADDGPNADRDRIHMRMSLIAEEFAELTGAVYGAHARSVIEQAFEEARTTDDFSRDTVEVADALGDLTYVIYGMALELGIPMADVLAEIQGSNMSKLGADGQPIYREDGKVLKGPNFYNPNIAKVLGLEQSPES</sequence>
<name>A0ABT9NFA8_9ACTO</name>
<dbReference type="Pfam" id="PF01503">
    <property type="entry name" value="PRA-PH"/>
    <property type="match status" value="1"/>
</dbReference>
<dbReference type="CDD" id="cd11530">
    <property type="entry name" value="NTP-PPase_DR2231_like"/>
    <property type="match status" value="1"/>
</dbReference>
<gene>
    <name evidence="1" type="ORF">J2S70_000115</name>
</gene>
<evidence type="ECO:0000313" key="1">
    <source>
        <dbReference type="EMBL" id="MDP9805533.1"/>
    </source>
</evidence>
<dbReference type="Proteomes" id="UP001243212">
    <property type="component" value="Unassembled WGS sequence"/>
</dbReference>
<dbReference type="Gene3D" id="1.10.3420.10">
    <property type="entry name" value="putative ntp pyrophosphohydrolase like domain"/>
    <property type="match status" value="1"/>
</dbReference>
<accession>A0ABT9NFA8</accession>
<dbReference type="InterPro" id="IPR033653">
    <property type="entry name" value="NTP-PPase_DR2231-like"/>
</dbReference>
<organism evidence="1 2">
    <name type="scientific">Trueperella bonasi</name>
    <dbReference type="NCBI Taxonomy" id="312286"/>
    <lineage>
        <taxon>Bacteria</taxon>
        <taxon>Bacillati</taxon>
        <taxon>Actinomycetota</taxon>
        <taxon>Actinomycetes</taxon>
        <taxon>Actinomycetales</taxon>
        <taxon>Actinomycetaceae</taxon>
        <taxon>Trueperella</taxon>
    </lineage>
</organism>
<reference evidence="1 2" key="1">
    <citation type="submission" date="2023-07" db="EMBL/GenBank/DDBJ databases">
        <title>Sequencing the genomes of 1000 actinobacteria strains.</title>
        <authorList>
            <person name="Klenk H.-P."/>
        </authorList>
    </citation>
    <scope>NUCLEOTIDE SEQUENCE [LARGE SCALE GENOMIC DNA]</scope>
    <source>
        <strain evidence="1 2">DSM 17163</strain>
    </source>
</reference>